<reference evidence="1" key="1">
    <citation type="submission" date="2022-03" db="EMBL/GenBank/DDBJ databases">
        <authorList>
            <person name="Sayadi A."/>
        </authorList>
    </citation>
    <scope>NUCLEOTIDE SEQUENCE</scope>
</reference>
<keyword evidence="2" id="KW-1185">Reference proteome</keyword>
<sequence>MSLLKMSTLSLQRMLNVTLGQET</sequence>
<organism evidence="1 2">
    <name type="scientific">Acanthoscelides obtectus</name>
    <name type="common">Bean weevil</name>
    <name type="synonym">Bruchus obtectus</name>
    <dbReference type="NCBI Taxonomy" id="200917"/>
    <lineage>
        <taxon>Eukaryota</taxon>
        <taxon>Metazoa</taxon>
        <taxon>Ecdysozoa</taxon>
        <taxon>Arthropoda</taxon>
        <taxon>Hexapoda</taxon>
        <taxon>Insecta</taxon>
        <taxon>Pterygota</taxon>
        <taxon>Neoptera</taxon>
        <taxon>Endopterygota</taxon>
        <taxon>Coleoptera</taxon>
        <taxon>Polyphaga</taxon>
        <taxon>Cucujiformia</taxon>
        <taxon>Chrysomeloidea</taxon>
        <taxon>Chrysomelidae</taxon>
        <taxon>Bruchinae</taxon>
        <taxon>Bruchini</taxon>
        <taxon>Acanthoscelides</taxon>
    </lineage>
</organism>
<name>A0A9P0QAI9_ACAOB</name>
<evidence type="ECO:0000313" key="2">
    <source>
        <dbReference type="Proteomes" id="UP001152888"/>
    </source>
</evidence>
<proteinExistence type="predicted"/>
<dbReference type="AlphaFoldDB" id="A0A9P0QAI9"/>
<comment type="caution">
    <text evidence="1">The sequence shown here is derived from an EMBL/GenBank/DDBJ whole genome shotgun (WGS) entry which is preliminary data.</text>
</comment>
<protein>
    <submittedName>
        <fullName evidence="1">Uncharacterized protein</fullName>
    </submittedName>
</protein>
<dbReference type="EMBL" id="CAKOFQ010008598">
    <property type="protein sequence ID" value="CAH2015082.1"/>
    <property type="molecule type" value="Genomic_DNA"/>
</dbReference>
<evidence type="ECO:0000313" key="1">
    <source>
        <dbReference type="EMBL" id="CAH2015082.1"/>
    </source>
</evidence>
<dbReference type="Proteomes" id="UP001152888">
    <property type="component" value="Unassembled WGS sequence"/>
</dbReference>
<accession>A0A9P0QAI9</accession>
<gene>
    <name evidence="1" type="ORF">ACAOBT_LOCUS34503</name>
</gene>